<organism evidence="1 2">
    <name type="scientific">Hepatospora eriocheir</name>
    <dbReference type="NCBI Taxonomy" id="1081669"/>
    <lineage>
        <taxon>Eukaryota</taxon>
        <taxon>Fungi</taxon>
        <taxon>Fungi incertae sedis</taxon>
        <taxon>Microsporidia</taxon>
        <taxon>Hepatosporidae</taxon>
        <taxon>Hepatospora</taxon>
    </lineage>
</organism>
<sequence>MLLNKFFVKHFIGFTLNLSVPPINNFFTFVDLIIKYLKLKVSLKKSKLIENRTSLKVNGFEFNQSQLASYFILHKIYKFKYFKKQ</sequence>
<dbReference type="EMBL" id="LTAI01000775">
    <property type="protein sequence ID" value="ORD98340.1"/>
    <property type="molecule type" value="Genomic_DNA"/>
</dbReference>
<comment type="caution">
    <text evidence="1">The sequence shown here is derived from an EMBL/GenBank/DDBJ whole genome shotgun (WGS) entry which is preliminary data.</text>
</comment>
<accession>A0A1X0QEY8</accession>
<name>A0A1X0QEY8_9MICR</name>
<dbReference type="VEuPathDB" id="MicrosporidiaDB:A0H76_2682"/>
<proteinExistence type="predicted"/>
<dbReference type="Proteomes" id="UP000192501">
    <property type="component" value="Unassembled WGS sequence"/>
</dbReference>
<reference evidence="1 2" key="1">
    <citation type="journal article" date="2017" name="Environ. Microbiol.">
        <title>Decay of the glycolytic pathway and adaptation to intranuclear parasitism within Enterocytozoonidae microsporidia.</title>
        <authorList>
            <person name="Wiredu Boakye D."/>
            <person name="Jaroenlak P."/>
            <person name="Prachumwat A."/>
            <person name="Williams T.A."/>
            <person name="Bateman K.S."/>
            <person name="Itsathitphaisarn O."/>
            <person name="Sritunyalucksana K."/>
            <person name="Paszkiewicz K.H."/>
            <person name="Moore K.A."/>
            <person name="Stentiford G.D."/>
            <person name="Williams B.A."/>
        </authorList>
    </citation>
    <scope>NUCLEOTIDE SEQUENCE [LARGE SCALE GENOMIC DNA]</scope>
    <source>
        <strain evidence="2">canceri</strain>
    </source>
</reference>
<protein>
    <submittedName>
        <fullName evidence="1">Uncharacterized protein</fullName>
    </submittedName>
</protein>
<evidence type="ECO:0000313" key="1">
    <source>
        <dbReference type="EMBL" id="ORD98340.1"/>
    </source>
</evidence>
<evidence type="ECO:0000313" key="2">
    <source>
        <dbReference type="Proteomes" id="UP000192501"/>
    </source>
</evidence>
<dbReference type="AlphaFoldDB" id="A0A1X0QEY8"/>
<gene>
    <name evidence="1" type="ORF">A0H76_2682</name>
</gene>